<evidence type="ECO:0000256" key="4">
    <source>
        <dbReference type="ARBA" id="ARBA00023125"/>
    </source>
</evidence>
<gene>
    <name evidence="6" type="primary">soxR</name>
    <name evidence="6" type="ORF">SK803_38005</name>
</gene>
<keyword evidence="1" id="KW-0479">Metal-binding</keyword>
<keyword evidence="2" id="KW-0408">Iron</keyword>
<keyword evidence="7" id="KW-1185">Reference proteome</keyword>
<dbReference type="Gene3D" id="1.10.1660.10">
    <property type="match status" value="1"/>
</dbReference>
<name>A0ABU4TDQ5_9PSEU</name>
<accession>A0ABU4TDQ5</accession>
<dbReference type="RefSeq" id="WP_319971034.1">
    <property type="nucleotide sequence ID" value="NZ_JAXAVW010000040.1"/>
</dbReference>
<dbReference type="Pfam" id="PF13411">
    <property type="entry name" value="MerR_1"/>
    <property type="match status" value="1"/>
</dbReference>
<dbReference type="NCBIfam" id="TIGR01950">
    <property type="entry name" value="SoxR"/>
    <property type="match status" value="1"/>
</dbReference>
<dbReference type="PRINTS" id="PR00040">
    <property type="entry name" value="HTHMERR"/>
</dbReference>
<dbReference type="PANTHER" id="PTHR30204:SF0">
    <property type="entry name" value="REDOX-SENSITIVE TRANSCRIPTIONAL ACTIVATOR SOXR"/>
    <property type="match status" value="1"/>
</dbReference>
<comment type="caution">
    <text evidence="6">The sequence shown here is derived from an EMBL/GenBank/DDBJ whole genome shotgun (WGS) entry which is preliminary data.</text>
</comment>
<dbReference type="SMART" id="SM00422">
    <property type="entry name" value="HTH_MERR"/>
    <property type="match status" value="1"/>
</dbReference>
<evidence type="ECO:0000256" key="1">
    <source>
        <dbReference type="ARBA" id="ARBA00022714"/>
    </source>
</evidence>
<evidence type="ECO:0000313" key="6">
    <source>
        <dbReference type="EMBL" id="MDX8036023.1"/>
    </source>
</evidence>
<evidence type="ECO:0000256" key="2">
    <source>
        <dbReference type="ARBA" id="ARBA00023004"/>
    </source>
</evidence>
<protein>
    <submittedName>
        <fullName evidence="6">Redox-sensitive transcriptional activator SoxR</fullName>
    </submittedName>
</protein>
<reference evidence="6 7" key="1">
    <citation type="submission" date="2023-11" db="EMBL/GenBank/DDBJ databases">
        <title>Lentzea sokolovensis, sp. nov., Lentzea kristufkii, sp. nov., and Lentzea miocenensis, sp. nov., rare actinobacteria from Sokolov Coal Basin, Miocene lacustrine sediment, Czech Republic.</title>
        <authorList>
            <person name="Lara A."/>
            <person name="Kotroba L."/>
            <person name="Nouioui I."/>
            <person name="Neumann-Schaal M."/>
            <person name="Mast Y."/>
            <person name="Chronakova A."/>
        </authorList>
    </citation>
    <scope>NUCLEOTIDE SEQUENCE [LARGE SCALE GENOMIC DNA]</scope>
    <source>
        <strain evidence="6 7">BCCO 10_0856</strain>
    </source>
</reference>
<dbReference type="InterPro" id="IPR000551">
    <property type="entry name" value="MerR-type_HTH_dom"/>
</dbReference>
<keyword evidence="4" id="KW-0238">DNA-binding</keyword>
<dbReference type="InterPro" id="IPR009061">
    <property type="entry name" value="DNA-bd_dom_put_sf"/>
</dbReference>
<dbReference type="InterPro" id="IPR047057">
    <property type="entry name" value="MerR_fam"/>
</dbReference>
<sequence>MASLPAEATEITIGELADRSGVPASALRFYERQGLIHSRRTTGNQRRYRRETLRQVAFIRASHHLGIPLSVIGDVLALLPEGVAPTHEFWIRASECWNAELNARIERLTQMRDRFTECIGCGCLSFKQCELVNPGDKLGQDGPGPRRMFSTGDR</sequence>
<feature type="domain" description="HTH merR-type" evidence="5">
    <location>
        <begin position="10"/>
        <end position="78"/>
    </location>
</feature>
<dbReference type="InterPro" id="IPR010211">
    <property type="entry name" value="Redox-sen_tscrpt-act_SoxR"/>
</dbReference>
<evidence type="ECO:0000313" key="7">
    <source>
        <dbReference type="Proteomes" id="UP001285521"/>
    </source>
</evidence>
<dbReference type="Proteomes" id="UP001285521">
    <property type="component" value="Unassembled WGS sequence"/>
</dbReference>
<dbReference type="SUPFAM" id="SSF46955">
    <property type="entry name" value="Putative DNA-binding domain"/>
    <property type="match status" value="1"/>
</dbReference>
<proteinExistence type="predicted"/>
<keyword evidence="3" id="KW-0411">Iron-sulfur</keyword>
<dbReference type="PANTHER" id="PTHR30204">
    <property type="entry name" value="REDOX-CYCLING DRUG-SENSING TRANSCRIPTIONAL ACTIVATOR SOXR"/>
    <property type="match status" value="1"/>
</dbReference>
<dbReference type="EMBL" id="JAXAVW010000040">
    <property type="protein sequence ID" value="MDX8036023.1"/>
    <property type="molecule type" value="Genomic_DNA"/>
</dbReference>
<dbReference type="PROSITE" id="PS50937">
    <property type="entry name" value="HTH_MERR_2"/>
    <property type="match status" value="1"/>
</dbReference>
<keyword evidence="1" id="KW-0001">2Fe-2S</keyword>
<organism evidence="6 7">
    <name type="scientific">Lentzea miocenica</name>
    <dbReference type="NCBI Taxonomy" id="3095431"/>
    <lineage>
        <taxon>Bacteria</taxon>
        <taxon>Bacillati</taxon>
        <taxon>Actinomycetota</taxon>
        <taxon>Actinomycetes</taxon>
        <taxon>Pseudonocardiales</taxon>
        <taxon>Pseudonocardiaceae</taxon>
        <taxon>Lentzea</taxon>
    </lineage>
</organism>
<evidence type="ECO:0000256" key="3">
    <source>
        <dbReference type="ARBA" id="ARBA00023014"/>
    </source>
</evidence>
<evidence type="ECO:0000259" key="5">
    <source>
        <dbReference type="PROSITE" id="PS50937"/>
    </source>
</evidence>